<organism evidence="11 12">
    <name type="scientific">Candidatus Desulfovibrio intestinipullorum</name>
    <dbReference type="NCBI Taxonomy" id="2838536"/>
    <lineage>
        <taxon>Bacteria</taxon>
        <taxon>Pseudomonadati</taxon>
        <taxon>Thermodesulfobacteriota</taxon>
        <taxon>Desulfovibrionia</taxon>
        <taxon>Desulfovibrionales</taxon>
        <taxon>Desulfovibrionaceae</taxon>
        <taxon>Desulfovibrio</taxon>
    </lineage>
</organism>
<comment type="catalytic activity">
    <reaction evidence="10">
        <text>7,8-dihydroneopterin 3'-triphosphate + H2O = 6-carboxy-5,6,7,8-tetrahydropterin + triphosphate + acetaldehyde + 2 H(+)</text>
        <dbReference type="Rhea" id="RHEA:27966"/>
        <dbReference type="ChEBI" id="CHEBI:15343"/>
        <dbReference type="ChEBI" id="CHEBI:15377"/>
        <dbReference type="ChEBI" id="CHEBI:15378"/>
        <dbReference type="ChEBI" id="CHEBI:18036"/>
        <dbReference type="ChEBI" id="CHEBI:58462"/>
        <dbReference type="ChEBI" id="CHEBI:61032"/>
        <dbReference type="EC" id="4.1.2.50"/>
    </reaction>
</comment>
<evidence type="ECO:0000256" key="6">
    <source>
        <dbReference type="ARBA" id="ARBA00022723"/>
    </source>
</evidence>
<evidence type="ECO:0000256" key="3">
    <source>
        <dbReference type="ARBA" id="ARBA00008900"/>
    </source>
</evidence>
<dbReference type="Gene3D" id="3.30.479.10">
    <property type="entry name" value="6-pyruvoyl tetrahydropterin synthase/QueD"/>
    <property type="match status" value="1"/>
</dbReference>
<dbReference type="GO" id="GO:0046872">
    <property type="term" value="F:metal ion binding"/>
    <property type="evidence" value="ECO:0007669"/>
    <property type="project" value="UniProtKB-KW"/>
</dbReference>
<keyword evidence="7" id="KW-0862">Zinc</keyword>
<accession>A0A9D1TQD1</accession>
<dbReference type="InterPro" id="IPR038418">
    <property type="entry name" value="6-PTP_synth/QueD_sf"/>
</dbReference>
<dbReference type="SUPFAM" id="SSF55620">
    <property type="entry name" value="Tetrahydrobiopterin biosynthesis enzymes-like"/>
    <property type="match status" value="1"/>
</dbReference>
<evidence type="ECO:0000313" key="12">
    <source>
        <dbReference type="Proteomes" id="UP000886752"/>
    </source>
</evidence>
<evidence type="ECO:0000256" key="2">
    <source>
        <dbReference type="ARBA" id="ARBA00005061"/>
    </source>
</evidence>
<sequence>MMYITRQHTISAAHRLFEYGGRCERLHGHNYKICLTLAAGSLNELGMVLDFGDVKKLLFSALDEAWDHKTLLFSKDPLLLALEPILQDGSLCSVPFNPTAENMAAYLATTFFPKLLRATGVDTQVCVHAVTVYETDNNCATWQRSAD</sequence>
<evidence type="ECO:0000256" key="8">
    <source>
        <dbReference type="ARBA" id="ARBA00023239"/>
    </source>
</evidence>
<evidence type="ECO:0000256" key="5">
    <source>
        <dbReference type="ARBA" id="ARBA00018141"/>
    </source>
</evidence>
<reference evidence="11" key="1">
    <citation type="journal article" date="2021" name="PeerJ">
        <title>Extensive microbial diversity within the chicken gut microbiome revealed by metagenomics and culture.</title>
        <authorList>
            <person name="Gilroy R."/>
            <person name="Ravi A."/>
            <person name="Getino M."/>
            <person name="Pursley I."/>
            <person name="Horton D.L."/>
            <person name="Alikhan N.F."/>
            <person name="Baker D."/>
            <person name="Gharbi K."/>
            <person name="Hall N."/>
            <person name="Watson M."/>
            <person name="Adriaenssens E.M."/>
            <person name="Foster-Nyarko E."/>
            <person name="Jarju S."/>
            <person name="Secka A."/>
            <person name="Antonio M."/>
            <person name="Oren A."/>
            <person name="Chaudhuri R.R."/>
            <person name="La Ragione R."/>
            <person name="Hildebrand F."/>
            <person name="Pallen M.J."/>
        </authorList>
    </citation>
    <scope>NUCLEOTIDE SEQUENCE</scope>
    <source>
        <strain evidence="11">ChiHecec2B26-446</strain>
    </source>
</reference>
<dbReference type="EMBL" id="DXHV01000077">
    <property type="protein sequence ID" value="HIW01309.1"/>
    <property type="molecule type" value="Genomic_DNA"/>
</dbReference>
<comment type="caution">
    <text evidence="11">The sequence shown here is derived from an EMBL/GenBank/DDBJ whole genome shotgun (WGS) entry which is preliminary data.</text>
</comment>
<comment type="pathway">
    <text evidence="2">Purine metabolism; 7-cyano-7-deazaguanine biosynthesis.</text>
</comment>
<protein>
    <recommendedName>
        <fullName evidence="5">6-carboxy-5,6,7,8-tetrahydropterin synthase</fullName>
        <ecNumber evidence="4">4.1.2.50</ecNumber>
    </recommendedName>
    <alternativeName>
        <fullName evidence="9">Queuosine biosynthesis protein QueD</fullName>
    </alternativeName>
</protein>
<name>A0A9D1TQD1_9BACT</name>
<evidence type="ECO:0000256" key="10">
    <source>
        <dbReference type="ARBA" id="ARBA00048807"/>
    </source>
</evidence>
<dbReference type="PANTHER" id="PTHR12589:SF7">
    <property type="entry name" value="6-PYRUVOYL TETRAHYDROBIOPTERIN SYNTHASE"/>
    <property type="match status" value="1"/>
</dbReference>
<comment type="similarity">
    <text evidence="3">Belongs to the PTPS family. QueD subfamily.</text>
</comment>
<evidence type="ECO:0000313" key="11">
    <source>
        <dbReference type="EMBL" id="HIW01309.1"/>
    </source>
</evidence>
<keyword evidence="6" id="KW-0479">Metal-binding</keyword>
<reference evidence="11" key="2">
    <citation type="submission" date="2021-04" db="EMBL/GenBank/DDBJ databases">
        <authorList>
            <person name="Gilroy R."/>
        </authorList>
    </citation>
    <scope>NUCLEOTIDE SEQUENCE</scope>
    <source>
        <strain evidence="11">ChiHecec2B26-446</strain>
    </source>
</reference>
<dbReference type="Pfam" id="PF01242">
    <property type="entry name" value="PTPS"/>
    <property type="match status" value="1"/>
</dbReference>
<evidence type="ECO:0000256" key="7">
    <source>
        <dbReference type="ARBA" id="ARBA00022833"/>
    </source>
</evidence>
<dbReference type="PANTHER" id="PTHR12589">
    <property type="entry name" value="PYRUVOYL TETRAHYDROBIOPTERIN SYNTHASE"/>
    <property type="match status" value="1"/>
</dbReference>
<evidence type="ECO:0000256" key="4">
    <source>
        <dbReference type="ARBA" id="ARBA00012982"/>
    </source>
</evidence>
<keyword evidence="8" id="KW-0456">Lyase</keyword>
<proteinExistence type="inferred from homology"/>
<dbReference type="GO" id="GO:0070497">
    <property type="term" value="F:6-carboxytetrahydropterin synthase activity"/>
    <property type="evidence" value="ECO:0007669"/>
    <property type="project" value="UniProtKB-EC"/>
</dbReference>
<dbReference type="InterPro" id="IPR007115">
    <property type="entry name" value="6-PTP_synth/QueD"/>
</dbReference>
<dbReference type="Proteomes" id="UP000886752">
    <property type="component" value="Unassembled WGS sequence"/>
</dbReference>
<dbReference type="EC" id="4.1.2.50" evidence="4"/>
<evidence type="ECO:0000256" key="9">
    <source>
        <dbReference type="ARBA" id="ARBA00031449"/>
    </source>
</evidence>
<evidence type="ECO:0000256" key="1">
    <source>
        <dbReference type="ARBA" id="ARBA00001947"/>
    </source>
</evidence>
<gene>
    <name evidence="11" type="ORF">H9894_09025</name>
</gene>
<dbReference type="AlphaFoldDB" id="A0A9D1TQD1"/>
<comment type="cofactor">
    <cofactor evidence="1">
        <name>Zn(2+)</name>
        <dbReference type="ChEBI" id="CHEBI:29105"/>
    </cofactor>
</comment>